<dbReference type="Gene3D" id="3.40.50.1950">
    <property type="entry name" value="Flavin prenyltransferase-like"/>
    <property type="match status" value="1"/>
</dbReference>
<evidence type="ECO:0000259" key="9">
    <source>
        <dbReference type="Pfam" id="PF02441"/>
    </source>
</evidence>
<dbReference type="GO" id="GO:0010181">
    <property type="term" value="F:FMN binding"/>
    <property type="evidence" value="ECO:0007669"/>
    <property type="project" value="TreeGrafter"/>
</dbReference>
<comment type="similarity">
    <text evidence="6">Belongs to the HFCD (homooligomeric flavin containing Cys decarboxylase) superfamily.</text>
</comment>
<keyword evidence="11" id="KW-1185">Reference proteome</keyword>
<evidence type="ECO:0000256" key="6">
    <source>
        <dbReference type="ARBA" id="ARBA00038350"/>
    </source>
</evidence>
<evidence type="ECO:0000256" key="5">
    <source>
        <dbReference type="ARBA" id="ARBA00022993"/>
    </source>
</evidence>
<accession>A0AAN9PDH8</accession>
<organism evidence="10 11">
    <name type="scientific">Clitoria ternatea</name>
    <name type="common">Butterfly pea</name>
    <dbReference type="NCBI Taxonomy" id="43366"/>
    <lineage>
        <taxon>Eukaryota</taxon>
        <taxon>Viridiplantae</taxon>
        <taxon>Streptophyta</taxon>
        <taxon>Embryophyta</taxon>
        <taxon>Tracheophyta</taxon>
        <taxon>Spermatophyta</taxon>
        <taxon>Magnoliopsida</taxon>
        <taxon>eudicotyledons</taxon>
        <taxon>Gunneridae</taxon>
        <taxon>Pentapetalae</taxon>
        <taxon>rosids</taxon>
        <taxon>fabids</taxon>
        <taxon>Fabales</taxon>
        <taxon>Fabaceae</taxon>
        <taxon>Papilionoideae</taxon>
        <taxon>50 kb inversion clade</taxon>
        <taxon>NPAAA clade</taxon>
        <taxon>indigoferoid/millettioid clade</taxon>
        <taxon>Phaseoleae</taxon>
        <taxon>Clitoria</taxon>
    </lineage>
</organism>
<dbReference type="InterPro" id="IPR003382">
    <property type="entry name" value="Flavoprotein"/>
</dbReference>
<evidence type="ECO:0000256" key="3">
    <source>
        <dbReference type="ARBA" id="ARBA00022643"/>
    </source>
</evidence>
<comment type="cofactor">
    <cofactor evidence="1">
        <name>FMN</name>
        <dbReference type="ChEBI" id="CHEBI:58210"/>
    </cofactor>
</comment>
<dbReference type="AlphaFoldDB" id="A0AAN9PDH8"/>
<keyword evidence="4" id="KW-0456">Lyase</keyword>
<keyword evidence="4" id="KW-0210">Decarboxylase</keyword>
<keyword evidence="5" id="KW-0173">Coenzyme A biosynthesis</keyword>
<keyword evidence="2" id="KW-0341">Growth regulation</keyword>
<evidence type="ECO:0000313" key="10">
    <source>
        <dbReference type="EMBL" id="KAK7294965.1"/>
    </source>
</evidence>
<dbReference type="GO" id="GO:0015937">
    <property type="term" value="P:coenzyme A biosynthetic process"/>
    <property type="evidence" value="ECO:0007669"/>
    <property type="project" value="UniProtKB-KW"/>
</dbReference>
<feature type="domain" description="Flavoprotein" evidence="9">
    <location>
        <begin position="22"/>
        <end position="186"/>
    </location>
</feature>
<dbReference type="PANTHER" id="PTHR14359">
    <property type="entry name" value="HOMO-OLIGOMERIC FLAVIN CONTAINING CYS DECARBOXYLASE FAMILY"/>
    <property type="match status" value="1"/>
</dbReference>
<sequence>MMDERMEVTSKPRFDIQRKKPKILLAACGCVAAVKLELLCHCLLQWAEVRAVVTQSASHFIHRLEISKDVTIFYDEHEWCSWNRTGNTMLQFELPNWADVMVIAPLSANTLAKIAGGICDNLVTCMVRTWDCSKPIFVAPSMNTSMWKNPLTEEHCNCIKELGITVIPPSSGNSASGVYEIGAMAEPSFISYTVLKSIREEN</sequence>
<evidence type="ECO:0000313" key="11">
    <source>
        <dbReference type="Proteomes" id="UP001359559"/>
    </source>
</evidence>
<evidence type="ECO:0000256" key="1">
    <source>
        <dbReference type="ARBA" id="ARBA00001917"/>
    </source>
</evidence>
<comment type="caution">
    <text evidence="10">The sequence shown here is derived from an EMBL/GenBank/DDBJ whole genome shotgun (WGS) entry which is preliminary data.</text>
</comment>
<evidence type="ECO:0000256" key="8">
    <source>
        <dbReference type="ARBA" id="ARBA00066422"/>
    </source>
</evidence>
<comment type="pathway">
    <text evidence="7">Cofactor biosynthesis; coenzyme A biosynthesis; CoA from (R)-pantothenate: step 3/5.</text>
</comment>
<protein>
    <recommendedName>
        <fullName evidence="8">phosphopantothenoylcysteine decarboxylase</fullName>
        <ecNumber evidence="8">4.1.1.36</ecNumber>
    </recommendedName>
</protein>
<dbReference type="Pfam" id="PF02441">
    <property type="entry name" value="Flavoprotein"/>
    <property type="match status" value="1"/>
</dbReference>
<dbReference type="GO" id="GO:0071513">
    <property type="term" value="C:phosphopantothenoylcysteine decarboxylase complex"/>
    <property type="evidence" value="ECO:0007669"/>
    <property type="project" value="TreeGrafter"/>
</dbReference>
<proteinExistence type="inferred from homology"/>
<evidence type="ECO:0000256" key="7">
    <source>
        <dbReference type="ARBA" id="ARBA00060685"/>
    </source>
</evidence>
<dbReference type="EC" id="4.1.1.36" evidence="8"/>
<evidence type="ECO:0000256" key="2">
    <source>
        <dbReference type="ARBA" id="ARBA00022604"/>
    </source>
</evidence>
<keyword evidence="3" id="KW-0285">Flavoprotein</keyword>
<evidence type="ECO:0000256" key="4">
    <source>
        <dbReference type="ARBA" id="ARBA00022793"/>
    </source>
</evidence>
<dbReference type="Proteomes" id="UP001359559">
    <property type="component" value="Unassembled WGS sequence"/>
</dbReference>
<dbReference type="InterPro" id="IPR036551">
    <property type="entry name" value="Flavin_trans-like"/>
</dbReference>
<reference evidence="10 11" key="1">
    <citation type="submission" date="2024-01" db="EMBL/GenBank/DDBJ databases">
        <title>The genomes of 5 underutilized Papilionoideae crops provide insights into root nodulation and disease resistance.</title>
        <authorList>
            <person name="Yuan L."/>
        </authorList>
    </citation>
    <scope>NUCLEOTIDE SEQUENCE [LARGE SCALE GENOMIC DNA]</scope>
    <source>
        <strain evidence="10">LY-2023</strain>
        <tissue evidence="10">Leaf</tissue>
    </source>
</reference>
<gene>
    <name evidence="10" type="ORF">RJT34_17865</name>
</gene>
<dbReference type="EMBL" id="JAYKXN010000004">
    <property type="protein sequence ID" value="KAK7294965.1"/>
    <property type="molecule type" value="Genomic_DNA"/>
</dbReference>
<name>A0AAN9PDH8_CLITE</name>
<keyword evidence="3" id="KW-0288">FMN</keyword>
<dbReference type="GO" id="GO:0004633">
    <property type="term" value="F:phosphopantothenoylcysteine decarboxylase activity"/>
    <property type="evidence" value="ECO:0007669"/>
    <property type="project" value="UniProtKB-EC"/>
</dbReference>
<dbReference type="SUPFAM" id="SSF52507">
    <property type="entry name" value="Homo-oligomeric flavin-containing Cys decarboxylases, HFCD"/>
    <property type="match status" value="1"/>
</dbReference>
<dbReference type="PANTHER" id="PTHR14359:SF6">
    <property type="entry name" value="PHOSPHOPANTOTHENOYLCYSTEINE DECARBOXYLASE"/>
    <property type="match status" value="1"/>
</dbReference>